<feature type="compositionally biased region" description="Low complexity" evidence="1">
    <location>
        <begin position="60"/>
        <end position="78"/>
    </location>
</feature>
<feature type="compositionally biased region" description="Basic and acidic residues" evidence="1">
    <location>
        <begin position="33"/>
        <end position="42"/>
    </location>
</feature>
<sequence length="349" mass="37064">MDRQGNGSAKGSPAKGSPAKGSPAKGSPAKGSRNRDSREVQREATGMTLPLSSQPPTRQNPPITTTATTASTAATPNTTPAPQPRRPHQHPIPPPIHPPFHPYTPQLNPPVFTPESLPNRRNFPTLAPLPIADLYQPGQTSYSPHQGVFGGASLGAGTGASHAIPVGGAGDMQAGTSSNAGLPNPKGRYTLKKRESNPNRSAPVSRPYIVRPKSKSGAKSSRVSKSKKRAESSGTATPAAEDFERNMDTVMETLTGVIVNLNGIAQVINNVRIQEEQRIQARAAAAAGRGDLVHEEEEDEEEDNEEEEEENTNSRVLLYRWDDVQGLSIRSSKDFSGSSALLGCILLGI</sequence>
<feature type="region of interest" description="Disordered" evidence="1">
    <location>
        <begin position="285"/>
        <end position="313"/>
    </location>
</feature>
<dbReference type="OrthoDB" id="3563832at2759"/>
<gene>
    <name evidence="2" type="ORF">BTUL_0083g00070</name>
</gene>
<reference evidence="2 3" key="1">
    <citation type="submission" date="2017-12" db="EMBL/GenBank/DDBJ databases">
        <title>Comparative genomics of Botrytis spp.</title>
        <authorList>
            <person name="Valero-Jimenez C.A."/>
            <person name="Tapia P."/>
            <person name="Veloso J."/>
            <person name="Silva-Moreno E."/>
            <person name="Staats M."/>
            <person name="Valdes J.H."/>
            <person name="Van Kan J.A.L."/>
        </authorList>
    </citation>
    <scope>NUCLEOTIDE SEQUENCE [LARGE SCALE GENOMIC DNA]</scope>
    <source>
        <strain evidence="2 3">Bt9001</strain>
    </source>
</reference>
<accession>A0A4Z1EJR3</accession>
<organism evidence="2 3">
    <name type="scientific">Botrytis tulipae</name>
    <dbReference type="NCBI Taxonomy" id="87230"/>
    <lineage>
        <taxon>Eukaryota</taxon>
        <taxon>Fungi</taxon>
        <taxon>Dikarya</taxon>
        <taxon>Ascomycota</taxon>
        <taxon>Pezizomycotina</taxon>
        <taxon>Leotiomycetes</taxon>
        <taxon>Helotiales</taxon>
        <taxon>Sclerotiniaceae</taxon>
        <taxon>Botrytis</taxon>
    </lineage>
</organism>
<feature type="region of interest" description="Disordered" evidence="1">
    <location>
        <begin position="167"/>
        <end position="244"/>
    </location>
</feature>
<name>A0A4Z1EJR3_9HELO</name>
<dbReference type="EMBL" id="PQXH01000083">
    <property type="protein sequence ID" value="TGO12704.1"/>
    <property type="molecule type" value="Genomic_DNA"/>
</dbReference>
<proteinExistence type="predicted"/>
<protein>
    <submittedName>
        <fullName evidence="2">Uncharacterized protein</fullName>
    </submittedName>
</protein>
<dbReference type="AlphaFoldDB" id="A0A4Z1EJR3"/>
<evidence type="ECO:0000313" key="2">
    <source>
        <dbReference type="EMBL" id="TGO12704.1"/>
    </source>
</evidence>
<feature type="compositionally biased region" description="Pro residues" evidence="1">
    <location>
        <begin position="79"/>
        <end position="112"/>
    </location>
</feature>
<comment type="caution">
    <text evidence="2">The sequence shown here is derived from an EMBL/GenBank/DDBJ whole genome shotgun (WGS) entry which is preliminary data.</text>
</comment>
<keyword evidence="3" id="KW-1185">Reference proteome</keyword>
<feature type="region of interest" description="Disordered" evidence="1">
    <location>
        <begin position="1"/>
        <end position="125"/>
    </location>
</feature>
<dbReference type="Proteomes" id="UP000297777">
    <property type="component" value="Unassembled WGS sequence"/>
</dbReference>
<evidence type="ECO:0000313" key="3">
    <source>
        <dbReference type="Proteomes" id="UP000297777"/>
    </source>
</evidence>
<evidence type="ECO:0000256" key="1">
    <source>
        <dbReference type="SAM" id="MobiDB-lite"/>
    </source>
</evidence>
<feature type="compositionally biased region" description="Acidic residues" evidence="1">
    <location>
        <begin position="294"/>
        <end position="311"/>
    </location>
</feature>
<feature type="compositionally biased region" description="Basic residues" evidence="1">
    <location>
        <begin position="212"/>
        <end position="228"/>
    </location>
</feature>